<dbReference type="GO" id="GO:0030170">
    <property type="term" value="F:pyridoxal phosphate binding"/>
    <property type="evidence" value="ECO:0007669"/>
    <property type="project" value="InterPro"/>
</dbReference>
<dbReference type="InterPro" id="IPR015421">
    <property type="entry name" value="PyrdxlP-dep_Trfase_major"/>
</dbReference>
<organism evidence="9 10">
    <name type="scientific">Lactuca sativa</name>
    <name type="common">Garden lettuce</name>
    <dbReference type="NCBI Taxonomy" id="4236"/>
    <lineage>
        <taxon>Eukaryota</taxon>
        <taxon>Viridiplantae</taxon>
        <taxon>Streptophyta</taxon>
        <taxon>Embryophyta</taxon>
        <taxon>Tracheophyta</taxon>
        <taxon>Spermatophyta</taxon>
        <taxon>Magnoliopsida</taxon>
        <taxon>eudicotyledons</taxon>
        <taxon>Gunneridae</taxon>
        <taxon>Pentapetalae</taxon>
        <taxon>asterids</taxon>
        <taxon>campanulids</taxon>
        <taxon>Asterales</taxon>
        <taxon>Asteraceae</taxon>
        <taxon>Cichorioideae</taxon>
        <taxon>Cichorieae</taxon>
        <taxon>Lactucinae</taxon>
        <taxon>Lactuca</taxon>
    </lineage>
</organism>
<evidence type="ECO:0000256" key="3">
    <source>
        <dbReference type="ARBA" id="ARBA00022576"/>
    </source>
</evidence>
<evidence type="ECO:0000256" key="7">
    <source>
        <dbReference type="ARBA" id="ARBA00025785"/>
    </source>
</evidence>
<dbReference type="PANTHER" id="PTHR11751:SF29">
    <property type="entry name" value="ALANINE TRANSAMINASE"/>
    <property type="match status" value="1"/>
</dbReference>
<proteinExistence type="inferred from homology"/>
<evidence type="ECO:0000256" key="2">
    <source>
        <dbReference type="ARBA" id="ARBA00011738"/>
    </source>
</evidence>
<dbReference type="InterPro" id="IPR015424">
    <property type="entry name" value="PyrdxlP-dep_Trfase"/>
</dbReference>
<accession>A0A9R1WT25</accession>
<dbReference type="InterPro" id="IPR045088">
    <property type="entry name" value="ALAT1/2-like"/>
</dbReference>
<dbReference type="InterPro" id="IPR004839">
    <property type="entry name" value="Aminotransferase_I/II_large"/>
</dbReference>
<evidence type="ECO:0000256" key="6">
    <source>
        <dbReference type="ARBA" id="ARBA00025709"/>
    </source>
</evidence>
<dbReference type="AlphaFoldDB" id="A0A9R1WT25"/>
<dbReference type="Proteomes" id="UP000235145">
    <property type="component" value="Unassembled WGS sequence"/>
</dbReference>
<keyword evidence="10" id="KW-1185">Reference proteome</keyword>
<comment type="cofactor">
    <cofactor evidence="1">
        <name>pyridoxal 5'-phosphate</name>
        <dbReference type="ChEBI" id="CHEBI:597326"/>
    </cofactor>
</comment>
<comment type="caution">
    <text evidence="9">The sequence shown here is derived from an EMBL/GenBank/DDBJ whole genome shotgun (WGS) entry which is preliminary data.</text>
</comment>
<evidence type="ECO:0000256" key="1">
    <source>
        <dbReference type="ARBA" id="ARBA00001933"/>
    </source>
</evidence>
<gene>
    <name evidence="9" type="ORF">LSAT_V11C900464500</name>
</gene>
<dbReference type="Pfam" id="PF00155">
    <property type="entry name" value="Aminotran_1_2"/>
    <property type="match status" value="1"/>
</dbReference>
<feature type="domain" description="Aminotransferase class I/classII large" evidence="8">
    <location>
        <begin position="6"/>
        <end position="76"/>
    </location>
</feature>
<name>A0A9R1WT25_LACSA</name>
<evidence type="ECO:0000256" key="5">
    <source>
        <dbReference type="ARBA" id="ARBA00022898"/>
    </source>
</evidence>
<evidence type="ECO:0000259" key="8">
    <source>
        <dbReference type="Pfam" id="PF00155"/>
    </source>
</evidence>
<comment type="similarity">
    <text evidence="7">Belongs to the class-I pyridoxal-phosphate-dependent aminotransferase family. Alanine aminotransferase subfamily.</text>
</comment>
<keyword evidence="4" id="KW-0808">Transferase</keyword>
<keyword evidence="3" id="KW-0032">Aminotransferase</keyword>
<evidence type="ECO:0000313" key="9">
    <source>
        <dbReference type="EMBL" id="KAJ0185754.1"/>
    </source>
</evidence>
<comment type="pathway">
    <text evidence="6">Photosynthesis; C4 acid pathway.</text>
</comment>
<protein>
    <recommendedName>
        <fullName evidence="8">Aminotransferase class I/classII large domain-containing protein</fullName>
    </recommendedName>
</protein>
<dbReference type="Gene3D" id="3.40.640.10">
    <property type="entry name" value="Type I PLP-dependent aspartate aminotransferase-like (Major domain)"/>
    <property type="match status" value="1"/>
</dbReference>
<keyword evidence="5" id="KW-0663">Pyridoxal phosphate</keyword>
<reference evidence="9 10" key="1">
    <citation type="journal article" date="2017" name="Nat. Commun.">
        <title>Genome assembly with in vitro proximity ligation data and whole-genome triplication in lettuce.</title>
        <authorList>
            <person name="Reyes-Chin-Wo S."/>
            <person name="Wang Z."/>
            <person name="Yang X."/>
            <person name="Kozik A."/>
            <person name="Arikit S."/>
            <person name="Song C."/>
            <person name="Xia L."/>
            <person name="Froenicke L."/>
            <person name="Lavelle D.O."/>
            <person name="Truco M.J."/>
            <person name="Xia R."/>
            <person name="Zhu S."/>
            <person name="Xu C."/>
            <person name="Xu H."/>
            <person name="Xu X."/>
            <person name="Cox K."/>
            <person name="Korf I."/>
            <person name="Meyers B.C."/>
            <person name="Michelmore R.W."/>
        </authorList>
    </citation>
    <scope>NUCLEOTIDE SEQUENCE [LARGE SCALE GENOMIC DNA]</scope>
    <source>
        <strain evidence="10">cv. Salinas</strain>
        <tissue evidence="9">Seedlings</tissue>
    </source>
</reference>
<dbReference type="GO" id="GO:0008483">
    <property type="term" value="F:transaminase activity"/>
    <property type="evidence" value="ECO:0007669"/>
    <property type="project" value="UniProtKB-KW"/>
</dbReference>
<dbReference type="PANTHER" id="PTHR11751">
    <property type="entry name" value="ALANINE AMINOTRANSFERASE"/>
    <property type="match status" value="1"/>
</dbReference>
<dbReference type="EMBL" id="NBSK02000009">
    <property type="protein sequence ID" value="KAJ0185754.1"/>
    <property type="molecule type" value="Genomic_DNA"/>
</dbReference>
<evidence type="ECO:0000313" key="10">
    <source>
        <dbReference type="Proteomes" id="UP000235145"/>
    </source>
</evidence>
<comment type="subunit">
    <text evidence="2">Homodimer.</text>
</comment>
<sequence>MNFQVPYYLDEATWWGVEVFELKKQLETARQKGITVRALFFINPGNPNAQVLTEENQRDIVEFCKKEGRVLLVDEINNVTRIPPDFYWNFSKSMIK</sequence>
<evidence type="ECO:0000256" key="4">
    <source>
        <dbReference type="ARBA" id="ARBA00022679"/>
    </source>
</evidence>
<dbReference type="SUPFAM" id="SSF53383">
    <property type="entry name" value="PLP-dependent transferases"/>
    <property type="match status" value="1"/>
</dbReference>